<dbReference type="PANTHER" id="PTHR36837">
    <property type="entry name" value="POLY(3-HYDROXYALKANOATE) POLYMERASE SUBUNIT PHAC"/>
    <property type="match status" value="1"/>
</dbReference>
<dbReference type="InterPro" id="IPR051321">
    <property type="entry name" value="PHA/PHB_synthase"/>
</dbReference>
<keyword evidence="5" id="KW-0012">Acyltransferase</keyword>
<sequence>MNQASNTDIYAEAMSKVLQKQQKLIDGIDVLMNIEYEDHDKTPKELVYQEDKMKLYRYISTTKPKTKIPTLVVYALMNRSYIMDIQRDKSFIKKLLDEGLDLYIVDWGYPTAEDRYITMEDYIEGYLGNAIDYIRKTHNLDKINIISKCQGGTFCTIYSALYPEKIKNLVTIAAPFDFSTDDGLLFKWAKDMNVDGLVDAYGIVPGTFLNSCFVSLKPYSLLVDKYIGLIDGLDDKNFLSDFLGMEKWLFDSPGQAGEAYRKYMKDLWQDNKLIKGEFTLGGKKVDLKNVTMPLLNVVGDKDNLIVPAASKPLNDAVGSKDKELVTYPVGHAGIVA</sequence>
<dbReference type="AlphaFoldDB" id="A0A4R2SU87"/>
<dbReference type="InterPro" id="IPR010125">
    <property type="entry name" value="PHA_synth_III_C"/>
</dbReference>
<gene>
    <name evidence="8" type="ORF">EDD79_10982</name>
</gene>
<dbReference type="InterPro" id="IPR000073">
    <property type="entry name" value="AB_hydrolase_1"/>
</dbReference>
<comment type="pathway">
    <text evidence="1">Biopolymer metabolism; poly-(R)-3-hydroxybutanoate biosynthesis.</text>
</comment>
<dbReference type="SUPFAM" id="SSF53474">
    <property type="entry name" value="alpha/beta-Hydrolases"/>
    <property type="match status" value="1"/>
</dbReference>
<dbReference type="RefSeq" id="WP_132849909.1">
    <property type="nucleotide sequence ID" value="NZ_SLYC01000098.1"/>
</dbReference>
<dbReference type="Proteomes" id="UP000295504">
    <property type="component" value="Unassembled WGS sequence"/>
</dbReference>
<dbReference type="UniPathway" id="UPA00917"/>
<dbReference type="OrthoDB" id="9767934at2"/>
<dbReference type="Pfam" id="PF00561">
    <property type="entry name" value="Abhydrolase_1"/>
    <property type="match status" value="1"/>
</dbReference>
<comment type="caution">
    <text evidence="8">The sequence shown here is derived from an EMBL/GenBank/DDBJ whole genome shotgun (WGS) entry which is preliminary data.</text>
</comment>
<proteinExistence type="predicted"/>
<keyword evidence="4" id="KW-0583">PHB biosynthesis</keyword>
<evidence type="ECO:0000256" key="6">
    <source>
        <dbReference type="ARBA" id="ARBA00033356"/>
    </source>
</evidence>
<name>A0A4R2SU87_9FIRM</name>
<dbReference type="PANTHER" id="PTHR36837:SF2">
    <property type="entry name" value="POLY(3-HYDROXYALKANOATE) POLYMERASE SUBUNIT PHAC"/>
    <property type="match status" value="1"/>
</dbReference>
<evidence type="ECO:0000256" key="5">
    <source>
        <dbReference type="ARBA" id="ARBA00023315"/>
    </source>
</evidence>
<dbReference type="NCBIfam" id="TIGR01836">
    <property type="entry name" value="PHA_synth_III_C"/>
    <property type="match status" value="1"/>
</dbReference>
<evidence type="ECO:0000256" key="4">
    <source>
        <dbReference type="ARBA" id="ARBA00022752"/>
    </source>
</evidence>
<evidence type="ECO:0000313" key="8">
    <source>
        <dbReference type="EMBL" id="TCP92046.1"/>
    </source>
</evidence>
<dbReference type="EMBL" id="SLYC01000098">
    <property type="protein sequence ID" value="TCP92046.1"/>
    <property type="molecule type" value="Genomic_DNA"/>
</dbReference>
<dbReference type="InterPro" id="IPR029058">
    <property type="entry name" value="AB_hydrolase_fold"/>
</dbReference>
<organism evidence="8 9">
    <name type="scientific">Serpentinicella alkaliphila</name>
    <dbReference type="NCBI Taxonomy" id="1734049"/>
    <lineage>
        <taxon>Bacteria</taxon>
        <taxon>Bacillati</taxon>
        <taxon>Bacillota</taxon>
        <taxon>Clostridia</taxon>
        <taxon>Peptostreptococcales</taxon>
        <taxon>Natronincolaceae</taxon>
        <taxon>Serpentinicella</taxon>
    </lineage>
</organism>
<protein>
    <recommendedName>
        <fullName evidence="2">Poly(3-hydroxyalkanoate) polymerase subunit PhaC</fullName>
    </recommendedName>
    <alternativeName>
        <fullName evidence="6">PHB synthase subunit PhaC</fullName>
    </alternativeName>
</protein>
<dbReference type="Gene3D" id="3.40.50.1820">
    <property type="entry name" value="alpha/beta hydrolase"/>
    <property type="match status" value="1"/>
</dbReference>
<dbReference type="GO" id="GO:0042619">
    <property type="term" value="P:poly-hydroxybutyrate biosynthetic process"/>
    <property type="evidence" value="ECO:0007669"/>
    <property type="project" value="UniProtKB-KW"/>
</dbReference>
<evidence type="ECO:0000256" key="1">
    <source>
        <dbReference type="ARBA" id="ARBA00004683"/>
    </source>
</evidence>
<evidence type="ECO:0000256" key="3">
    <source>
        <dbReference type="ARBA" id="ARBA00022679"/>
    </source>
</evidence>
<feature type="domain" description="AB hydrolase-1" evidence="7">
    <location>
        <begin position="87"/>
        <end position="332"/>
    </location>
</feature>
<evidence type="ECO:0000256" key="2">
    <source>
        <dbReference type="ARBA" id="ARBA00019065"/>
    </source>
</evidence>
<evidence type="ECO:0000259" key="7">
    <source>
        <dbReference type="Pfam" id="PF00561"/>
    </source>
</evidence>
<evidence type="ECO:0000313" key="9">
    <source>
        <dbReference type="Proteomes" id="UP000295504"/>
    </source>
</evidence>
<keyword evidence="3" id="KW-0808">Transferase</keyword>
<reference evidence="8 9" key="1">
    <citation type="submission" date="2019-03" db="EMBL/GenBank/DDBJ databases">
        <title>Genomic Encyclopedia of Type Strains, Phase IV (KMG-IV): sequencing the most valuable type-strain genomes for metagenomic binning, comparative biology and taxonomic classification.</title>
        <authorList>
            <person name="Goeker M."/>
        </authorList>
    </citation>
    <scope>NUCLEOTIDE SEQUENCE [LARGE SCALE GENOMIC DNA]</scope>
    <source>
        <strain evidence="8 9">DSM 100013</strain>
    </source>
</reference>
<feature type="non-terminal residue" evidence="8">
    <location>
        <position position="336"/>
    </location>
</feature>
<accession>A0A4R2SU87</accession>
<keyword evidence="9" id="KW-1185">Reference proteome</keyword>
<dbReference type="GO" id="GO:0016746">
    <property type="term" value="F:acyltransferase activity"/>
    <property type="evidence" value="ECO:0007669"/>
    <property type="project" value="UniProtKB-KW"/>
</dbReference>